<evidence type="ECO:0000256" key="8">
    <source>
        <dbReference type="ARBA" id="ARBA00023136"/>
    </source>
</evidence>
<evidence type="ECO:0000256" key="11">
    <source>
        <dbReference type="RuleBase" id="RU003801"/>
    </source>
</evidence>
<reference evidence="16" key="1">
    <citation type="submission" date="2017-02" db="UniProtKB">
        <authorList>
            <consortium name="WormBaseParasite"/>
        </authorList>
    </citation>
    <scope>IDENTIFICATION</scope>
</reference>
<evidence type="ECO:0000313" key="14">
    <source>
        <dbReference type="EMBL" id="VDN95038.1"/>
    </source>
</evidence>
<dbReference type="Gene3D" id="3.30.559.10">
    <property type="entry name" value="Chloramphenicol acetyltransferase-like domain"/>
    <property type="match status" value="1"/>
</dbReference>
<dbReference type="Pfam" id="PF00755">
    <property type="entry name" value="Carn_acyltransf"/>
    <property type="match status" value="1"/>
</dbReference>
<dbReference type="FunFam" id="3.30.559.10:FF:000002">
    <property type="entry name" value="carnitine O-palmitoyltransferase 1, liver isoform"/>
    <property type="match status" value="1"/>
</dbReference>
<dbReference type="GO" id="GO:0004095">
    <property type="term" value="F:carnitine O-palmitoyltransferase activity"/>
    <property type="evidence" value="ECO:0007669"/>
    <property type="project" value="TreeGrafter"/>
</dbReference>
<evidence type="ECO:0000256" key="3">
    <source>
        <dbReference type="ARBA" id="ARBA00022679"/>
    </source>
</evidence>
<dbReference type="GO" id="GO:0009437">
    <property type="term" value="P:carnitine metabolic process"/>
    <property type="evidence" value="ECO:0007669"/>
    <property type="project" value="TreeGrafter"/>
</dbReference>
<keyword evidence="4 12" id="KW-0812">Transmembrane</keyword>
<dbReference type="GO" id="GO:0006631">
    <property type="term" value="P:fatty acid metabolic process"/>
    <property type="evidence" value="ECO:0007669"/>
    <property type="project" value="UniProtKB-KW"/>
</dbReference>
<dbReference type="SUPFAM" id="SSF52777">
    <property type="entry name" value="CoA-dependent acyltransferases"/>
    <property type="match status" value="2"/>
</dbReference>
<keyword evidence="6 12" id="KW-1133">Transmembrane helix</keyword>
<evidence type="ECO:0000256" key="7">
    <source>
        <dbReference type="ARBA" id="ARBA00023098"/>
    </source>
</evidence>
<dbReference type="InterPro" id="IPR039551">
    <property type="entry name" value="Cho/carn_acyl_trans"/>
</dbReference>
<evidence type="ECO:0000259" key="13">
    <source>
        <dbReference type="Pfam" id="PF00755"/>
    </source>
</evidence>
<keyword evidence="3 11" id="KW-0808">Transferase</keyword>
<evidence type="ECO:0000313" key="15">
    <source>
        <dbReference type="Proteomes" id="UP000278627"/>
    </source>
</evidence>
<keyword evidence="9 11" id="KW-0012">Acyltransferase</keyword>
<evidence type="ECO:0000256" key="9">
    <source>
        <dbReference type="ARBA" id="ARBA00023315"/>
    </source>
</evidence>
<reference evidence="14 15" key="2">
    <citation type="submission" date="2018-11" db="EMBL/GenBank/DDBJ databases">
        <authorList>
            <consortium name="Pathogen Informatics"/>
        </authorList>
    </citation>
    <scope>NUCLEOTIDE SEQUENCE [LARGE SCALE GENOMIC DNA]</scope>
</reference>
<feature type="active site" description="Proton acceptor" evidence="10">
    <location>
        <position position="444"/>
    </location>
</feature>
<feature type="domain" description="Choline/carnitine acyltransferase" evidence="13">
    <location>
        <begin position="151"/>
        <end position="712"/>
    </location>
</feature>
<dbReference type="PROSITE" id="PS00440">
    <property type="entry name" value="ACYLTRANSF_C_2"/>
    <property type="match status" value="1"/>
</dbReference>
<dbReference type="Gene3D" id="3.30.559.70">
    <property type="entry name" value="Choline/Carnitine o-acyltransferase, domain 2"/>
    <property type="match status" value="1"/>
</dbReference>
<keyword evidence="7" id="KW-0443">Lipid metabolism</keyword>
<comment type="subcellular location">
    <subcellularLocation>
        <location evidence="1">Membrane</location>
        <topology evidence="1">Multi-pass membrane protein</topology>
    </subcellularLocation>
</comment>
<comment type="similarity">
    <text evidence="2 11">Belongs to the carnitine/choline acetyltransferase family.</text>
</comment>
<evidence type="ECO:0000256" key="5">
    <source>
        <dbReference type="ARBA" id="ARBA00022832"/>
    </source>
</evidence>
<dbReference type="WBParaSite" id="BPAG_0001392501-mRNA-1">
    <property type="protein sequence ID" value="BPAG_0001392501-mRNA-1"/>
    <property type="gene ID" value="BPAG_0001392501"/>
</dbReference>
<dbReference type="InterPro" id="IPR023213">
    <property type="entry name" value="CAT-like_dom_sf"/>
</dbReference>
<dbReference type="AlphaFoldDB" id="A0A0N4TY42"/>
<feature type="transmembrane region" description="Helical" evidence="12">
    <location>
        <begin position="37"/>
        <end position="57"/>
    </location>
</feature>
<organism evidence="16">
    <name type="scientific">Brugia pahangi</name>
    <name type="common">Filarial nematode worm</name>
    <dbReference type="NCBI Taxonomy" id="6280"/>
    <lineage>
        <taxon>Eukaryota</taxon>
        <taxon>Metazoa</taxon>
        <taxon>Ecdysozoa</taxon>
        <taxon>Nematoda</taxon>
        <taxon>Chromadorea</taxon>
        <taxon>Rhabditida</taxon>
        <taxon>Spirurina</taxon>
        <taxon>Spiruromorpha</taxon>
        <taxon>Filarioidea</taxon>
        <taxon>Onchocercidae</taxon>
        <taxon>Brugia</taxon>
    </lineage>
</organism>
<sequence>MEKIISRNPKSHYYNVYFPNRFKRNCYRFKNALHNRLYPISPFLFSTIFIVTASLLYRNPPKQYLMIILPGILHEQTAIILNILSIAFMSTYLPVLLLRFTIKHLYFGYKRYLFEEEGNYSLSTKLWFIFHHLFNKLSPQLYSCEGLLPTLPLPSLKGTIARYLNSVEPLLSSEEFTNVKNMAENFLKNEGWKLQGLAWLYWCFVDNYVTSFWEKFAYHYSRKGILINSSVAHLDVFVNVPANQAVRAAHVVLLETLSMLSIDQESLQPIAGGVISLSHLWKCYATTRVPGEIMDHLEVYCGTSRHIVVYYRGCIYKLNVFDENGRIFDLKELTEIFSELLTRKECIGEIEGRIAALTTDYRNQWCLNRRRFFLENATNRASLALIESAIFYLILDESNYNSDPEELEIFFKNMLTGDGRNRWADKSLNYVISNNGRGGGTTEHSVADGAEFAYIFENYLSSDFNAFQEIVRPNNLSSTEKYAVRLNFDINEQMKAEINRCYASYQEQINDVDVACLVFRDFGKGFIKKVGISPDAFIQMAIQLASFKDQNKFCLTYESISARFYANSRTETLRPVTKESCAFVKSMISTESNSEERLKLLKTAAKAHVFHSKECLTGSGVDRHLLVLYILSKMTGINSSLLDYYITQPWELSTSQTPNVTRQINEDEYPNLSWFGGGFQATCKSGYGISYRFAGNHSICINIASYKSAKNTLLNFFDFTSYPLFLNTAVQAHARSMALKTLYEVEMNQTQDSLWNNPGPSRDTKQNVKS</sequence>
<dbReference type="STRING" id="6280.A0A0N4TY42"/>
<dbReference type="EMBL" id="UZAD01013462">
    <property type="protein sequence ID" value="VDN95038.1"/>
    <property type="molecule type" value="Genomic_DNA"/>
</dbReference>
<evidence type="ECO:0000256" key="12">
    <source>
        <dbReference type="SAM" id="Phobius"/>
    </source>
</evidence>
<evidence type="ECO:0000256" key="6">
    <source>
        <dbReference type="ARBA" id="ARBA00022989"/>
    </source>
</evidence>
<dbReference type="InterPro" id="IPR000542">
    <property type="entry name" value="Carn_acyl_trans"/>
</dbReference>
<dbReference type="PANTHER" id="PTHR22589:SF99">
    <property type="entry name" value="CHOLINE_CARNITINE ACYLTRANSFERASE DOMAIN-CONTAINING PROTEIN"/>
    <property type="match status" value="1"/>
</dbReference>
<evidence type="ECO:0000256" key="1">
    <source>
        <dbReference type="ARBA" id="ARBA00004141"/>
    </source>
</evidence>
<evidence type="ECO:0000256" key="4">
    <source>
        <dbReference type="ARBA" id="ARBA00022692"/>
    </source>
</evidence>
<proteinExistence type="inferred from homology"/>
<evidence type="ECO:0000256" key="10">
    <source>
        <dbReference type="PIRSR" id="PIRSR600542-1"/>
    </source>
</evidence>
<keyword evidence="8 12" id="KW-0472">Membrane</keyword>
<feature type="transmembrane region" description="Helical" evidence="12">
    <location>
        <begin position="77"/>
        <end position="102"/>
    </location>
</feature>
<dbReference type="GO" id="GO:0016020">
    <property type="term" value="C:membrane"/>
    <property type="evidence" value="ECO:0007669"/>
    <property type="project" value="UniProtKB-SubCell"/>
</dbReference>
<gene>
    <name evidence="14" type="ORF">BPAG_LOCUS13853</name>
</gene>
<protein>
    <submittedName>
        <fullName evidence="16">Carn_acyltransf domain-containing protein</fullName>
    </submittedName>
</protein>
<keyword evidence="15" id="KW-1185">Reference proteome</keyword>
<name>A0A0N4TY42_BRUPA</name>
<evidence type="ECO:0000313" key="16">
    <source>
        <dbReference type="WBParaSite" id="BPAG_0001392501-mRNA-1"/>
    </source>
</evidence>
<dbReference type="GO" id="GO:0005739">
    <property type="term" value="C:mitochondrion"/>
    <property type="evidence" value="ECO:0007669"/>
    <property type="project" value="TreeGrafter"/>
</dbReference>
<dbReference type="Proteomes" id="UP000278627">
    <property type="component" value="Unassembled WGS sequence"/>
</dbReference>
<keyword evidence="5" id="KW-0276">Fatty acid metabolism</keyword>
<dbReference type="PANTHER" id="PTHR22589">
    <property type="entry name" value="CARNITINE O-ACYLTRANSFERASE"/>
    <property type="match status" value="1"/>
</dbReference>
<evidence type="ECO:0000256" key="2">
    <source>
        <dbReference type="ARBA" id="ARBA00005232"/>
    </source>
</evidence>
<accession>A0A0N4TY42</accession>
<dbReference type="InterPro" id="IPR042231">
    <property type="entry name" value="Cho/carn_acyl_trans_2"/>
</dbReference>